<protein>
    <recommendedName>
        <fullName evidence="6">PDZ domain-containing protein</fullName>
    </recommendedName>
</protein>
<dbReference type="InterPro" id="IPR001478">
    <property type="entry name" value="PDZ"/>
</dbReference>
<dbReference type="GO" id="GO:0032233">
    <property type="term" value="P:positive regulation of actin filament bundle assembly"/>
    <property type="evidence" value="ECO:0007669"/>
    <property type="project" value="TreeGrafter"/>
</dbReference>
<accession>A0A914AA81</accession>
<feature type="compositionally biased region" description="Pro residues" evidence="5">
    <location>
        <begin position="547"/>
        <end position="583"/>
    </location>
</feature>
<feature type="compositionally biased region" description="Low complexity" evidence="5">
    <location>
        <begin position="200"/>
        <end position="225"/>
    </location>
</feature>
<keyword evidence="8" id="KW-1185">Reference proteome</keyword>
<dbReference type="PROSITE" id="PS50106">
    <property type="entry name" value="PDZ"/>
    <property type="match status" value="1"/>
</dbReference>
<dbReference type="EnsemblMetazoa" id="XM_038204839.1">
    <property type="protein sequence ID" value="XP_038060767.1"/>
    <property type="gene ID" value="LOC119731640"/>
</dbReference>
<dbReference type="RefSeq" id="XP_038060767.1">
    <property type="nucleotide sequence ID" value="XM_038204839.1"/>
</dbReference>
<feature type="compositionally biased region" description="Polar residues" evidence="5">
    <location>
        <begin position="797"/>
        <end position="813"/>
    </location>
</feature>
<dbReference type="OMA" id="VEHNAIS"/>
<evidence type="ECO:0000256" key="3">
    <source>
        <dbReference type="ARBA" id="ARBA00022553"/>
    </source>
</evidence>
<feature type="compositionally biased region" description="Low complexity" evidence="5">
    <location>
        <begin position="283"/>
        <end position="310"/>
    </location>
</feature>
<dbReference type="GeneID" id="119731640"/>
<feature type="domain" description="PDZ" evidence="6">
    <location>
        <begin position="118"/>
        <end position="162"/>
    </location>
</feature>
<dbReference type="SUPFAM" id="SSF50156">
    <property type="entry name" value="PDZ domain-like"/>
    <property type="match status" value="1"/>
</dbReference>
<evidence type="ECO:0000256" key="2">
    <source>
        <dbReference type="ARBA" id="ARBA00022490"/>
    </source>
</evidence>
<evidence type="ECO:0000256" key="1">
    <source>
        <dbReference type="ARBA" id="ARBA00004496"/>
    </source>
</evidence>
<dbReference type="SMART" id="SM00228">
    <property type="entry name" value="PDZ"/>
    <property type="match status" value="1"/>
</dbReference>
<sequence length="874" mass="95581">MPIFITKPRMEWPAVYSTTTHPLQFAKQVSSRNASTFPRRGRTAPCPPYGMPSVLTDGEGVEITELPGDETGRCGVVITVPPCKDLTTVIVRLPNSADKEKSETHLLSPIRRKSKAFNAKLQEGDEVLSVNGRNVRNVARDIAMGYVDNAMDTLDLELVRRGTGAPTIPINASSTEHMNGNTEIRRVPTYQITTPRQPGQKQTSTTTHVQTRTDGGVTEETVTKTITERMGEEAKTTTKRDVKTYGAPQESTGGTGMGRQAGGSAVTFHAPKINVAAKPAVWSPPSKSQPAKKPQLAYSSSAPAHTTTTAHVQYTASQPTKPKTPFLESQQEQSAPSKPMRWEPQIHYSTTPKMVSEPSSTTTWSGSVSGPRRTSVGQEVTITFAPHGLVAKRPSTDSGTPATLITPVKEEPAHVSTTIDVHKKPVYKEEPTVILRRAAPPPGEQGKSTLDEPDMKRPYSYPGKHSEDDPEISTEMRMKACKTIADLLMFPADKHAKGARMFAKRRKRSDRWSVEGMGQNINEEEEEEEEQEDRGVEITLVASGRRPLPPGAVPIGMPLPPPPPPPEPGKPFIPQAPPPPPPGTKYRLKVEPTNFKVNLKKKEVCEHNIVSPEEMGRLVVDLKAATGRGANMFERRRQRSDQYVIDETNVKPPPVLKKTPKPKGIATATVTMKQDNQMHFPKKSPWEAAMESPSGSCDAAFQHIQKKRPSFSQVDSPSKGHGPPPLTKPKPHTARMSHETLSKTQSDPPLIRPKPVPQLPKESGSPIFKPQFKARRVSSEKGQGGQDFNPKPRGWNSPMNSGETSPTSMNSAEDGSFGPVRPIRFGSDYNRKPRAWASSETTVNAAANGRPASYQYPKPAKFAVHPGRSETGDL</sequence>
<feature type="region of interest" description="Disordered" evidence="5">
    <location>
        <begin position="672"/>
        <end position="874"/>
    </location>
</feature>
<reference evidence="7" key="1">
    <citation type="submission" date="2022-11" db="UniProtKB">
        <authorList>
            <consortium name="EnsemblMetazoa"/>
        </authorList>
    </citation>
    <scope>IDENTIFICATION</scope>
</reference>
<dbReference type="AlphaFoldDB" id="A0A914AA81"/>
<name>A0A914AA81_PATMI</name>
<evidence type="ECO:0000259" key="6">
    <source>
        <dbReference type="PROSITE" id="PS50106"/>
    </source>
</evidence>
<dbReference type="GO" id="GO:0030018">
    <property type="term" value="C:Z disc"/>
    <property type="evidence" value="ECO:0007669"/>
    <property type="project" value="TreeGrafter"/>
</dbReference>
<evidence type="ECO:0000256" key="5">
    <source>
        <dbReference type="SAM" id="MobiDB-lite"/>
    </source>
</evidence>
<dbReference type="Gene3D" id="2.30.42.10">
    <property type="match status" value="1"/>
</dbReference>
<feature type="region of interest" description="Disordered" evidence="5">
    <location>
        <begin position="435"/>
        <end position="474"/>
    </location>
</feature>
<feature type="compositionally biased region" description="Acidic residues" evidence="5">
    <location>
        <begin position="522"/>
        <end position="532"/>
    </location>
</feature>
<feature type="region of interest" description="Disordered" evidence="5">
    <location>
        <begin position="643"/>
        <end position="662"/>
    </location>
</feature>
<dbReference type="Proteomes" id="UP000887568">
    <property type="component" value="Unplaced"/>
</dbReference>
<proteinExistence type="inferred from homology"/>
<feature type="region of interest" description="Disordered" evidence="5">
    <location>
        <begin position="498"/>
        <end position="587"/>
    </location>
</feature>
<dbReference type="GO" id="GO:0005634">
    <property type="term" value="C:nucleus"/>
    <property type="evidence" value="ECO:0007669"/>
    <property type="project" value="TreeGrafter"/>
</dbReference>
<evidence type="ECO:0000313" key="8">
    <source>
        <dbReference type="Proteomes" id="UP000887568"/>
    </source>
</evidence>
<feature type="region of interest" description="Disordered" evidence="5">
    <location>
        <begin position="194"/>
        <end position="263"/>
    </location>
</feature>
<dbReference type="GO" id="GO:0015629">
    <property type="term" value="C:actin cytoskeleton"/>
    <property type="evidence" value="ECO:0007669"/>
    <property type="project" value="TreeGrafter"/>
</dbReference>
<evidence type="ECO:0000313" key="7">
    <source>
        <dbReference type="EnsemblMetazoa" id="XP_038060767.1"/>
    </source>
</evidence>
<dbReference type="OrthoDB" id="445995at2759"/>
<dbReference type="PANTHER" id="PTHR24217:SF0">
    <property type="entry name" value="PDZ DOMAIN-CONTAINING PROTEIN"/>
    <property type="match status" value="1"/>
</dbReference>
<feature type="compositionally biased region" description="Polar residues" evidence="5">
    <location>
        <begin position="311"/>
        <end position="336"/>
    </location>
</feature>
<dbReference type="InterPro" id="IPR051976">
    <property type="entry name" value="Synaptopodin_domain"/>
</dbReference>
<feature type="region of interest" description="Disordered" evidence="5">
    <location>
        <begin position="279"/>
        <end position="374"/>
    </location>
</feature>
<feature type="compositionally biased region" description="Basic and acidic residues" evidence="5">
    <location>
        <begin position="226"/>
        <end position="243"/>
    </location>
</feature>
<dbReference type="InterPro" id="IPR036034">
    <property type="entry name" value="PDZ_sf"/>
</dbReference>
<organism evidence="7 8">
    <name type="scientific">Patiria miniata</name>
    <name type="common">Bat star</name>
    <name type="synonym">Asterina miniata</name>
    <dbReference type="NCBI Taxonomy" id="46514"/>
    <lineage>
        <taxon>Eukaryota</taxon>
        <taxon>Metazoa</taxon>
        <taxon>Echinodermata</taxon>
        <taxon>Eleutherozoa</taxon>
        <taxon>Asterozoa</taxon>
        <taxon>Asteroidea</taxon>
        <taxon>Valvatacea</taxon>
        <taxon>Valvatida</taxon>
        <taxon>Asterinidae</taxon>
        <taxon>Patiria</taxon>
    </lineage>
</organism>
<evidence type="ECO:0000256" key="4">
    <source>
        <dbReference type="ARBA" id="ARBA00038161"/>
    </source>
</evidence>
<comment type="subcellular location">
    <subcellularLocation>
        <location evidence="1">Cytoplasm</location>
    </subcellularLocation>
</comment>
<feature type="compositionally biased region" description="Low complexity" evidence="5">
    <location>
        <begin position="359"/>
        <end position="370"/>
    </location>
</feature>
<dbReference type="GO" id="GO:0003779">
    <property type="term" value="F:actin binding"/>
    <property type="evidence" value="ECO:0007669"/>
    <property type="project" value="TreeGrafter"/>
</dbReference>
<dbReference type="PANTHER" id="PTHR24217">
    <property type="entry name" value="PUTATIVE-RELATED"/>
    <property type="match status" value="1"/>
</dbReference>
<feature type="region of interest" description="Disordered" evidence="5">
    <location>
        <begin position="29"/>
        <end position="49"/>
    </location>
</feature>
<comment type="similarity">
    <text evidence="4">Belongs to the synaptopodin family.</text>
</comment>
<keyword evidence="3" id="KW-0597">Phosphoprotein</keyword>
<keyword evidence="2" id="KW-0963">Cytoplasm</keyword>